<evidence type="ECO:0000313" key="2">
    <source>
        <dbReference type="Proteomes" id="UP000606776"/>
    </source>
</evidence>
<dbReference type="Proteomes" id="UP000606776">
    <property type="component" value="Unassembled WGS sequence"/>
</dbReference>
<evidence type="ECO:0000313" key="1">
    <source>
        <dbReference type="EMBL" id="MBE9235847.1"/>
    </source>
</evidence>
<keyword evidence="2" id="KW-1185">Reference proteome</keyword>
<protein>
    <submittedName>
        <fullName evidence="1">Uncharacterized protein</fullName>
    </submittedName>
</protein>
<proteinExistence type="predicted"/>
<organism evidence="1 2">
    <name type="scientific">Sphaerospermopsis aphanizomenoides LEGE 00250</name>
    <dbReference type="NCBI Taxonomy" id="2777972"/>
    <lineage>
        <taxon>Bacteria</taxon>
        <taxon>Bacillati</taxon>
        <taxon>Cyanobacteriota</taxon>
        <taxon>Cyanophyceae</taxon>
        <taxon>Nostocales</taxon>
        <taxon>Aphanizomenonaceae</taxon>
        <taxon>Sphaerospermopsis</taxon>
        <taxon>Sphaerospermopsis aphanizomenoides</taxon>
    </lineage>
</organism>
<name>A0ABR9VDQ4_9CYAN</name>
<comment type="caution">
    <text evidence="1">The sequence shown here is derived from an EMBL/GenBank/DDBJ whole genome shotgun (WGS) entry which is preliminary data.</text>
</comment>
<reference evidence="1 2" key="1">
    <citation type="submission" date="2020-10" db="EMBL/GenBank/DDBJ databases">
        <authorList>
            <person name="Castelo-Branco R."/>
            <person name="Eusebio N."/>
            <person name="Adriana R."/>
            <person name="Vieira A."/>
            <person name="Brugerolle De Fraissinette N."/>
            <person name="Rezende De Castro R."/>
            <person name="Schneider M.P."/>
            <person name="Vasconcelos V."/>
            <person name="Leao P.N."/>
        </authorList>
    </citation>
    <scope>NUCLEOTIDE SEQUENCE [LARGE SCALE GENOMIC DNA]</scope>
    <source>
        <strain evidence="1 2">LEGE 00250</strain>
    </source>
</reference>
<sequence>MKPLGYYTSYVPGTGGVLEDLQTKYGCHLQRLNTRERLFLAKKLILQINKELACDGDLIDELNDLANNQIRPLSVGDKLGIIRCLVNEVENDN</sequence>
<dbReference type="EMBL" id="JADEWB010000026">
    <property type="protein sequence ID" value="MBE9235847.1"/>
    <property type="molecule type" value="Genomic_DNA"/>
</dbReference>
<accession>A0ABR9VDQ4</accession>
<dbReference type="RefSeq" id="WP_193942336.1">
    <property type="nucleotide sequence ID" value="NZ_JADEWB010000026.1"/>
</dbReference>
<gene>
    <name evidence="1" type="ORF">IQ227_07300</name>
</gene>